<dbReference type="PANTHER" id="PTHR43434">
    <property type="entry name" value="PHOSPHOGLYCOLATE PHOSPHATASE"/>
    <property type="match status" value="1"/>
</dbReference>
<dbReference type="SUPFAM" id="SSF56784">
    <property type="entry name" value="HAD-like"/>
    <property type="match status" value="1"/>
</dbReference>
<dbReference type="EMBL" id="AGCJ01000085">
    <property type="protein sequence ID" value="EHM38131.1"/>
    <property type="molecule type" value="Genomic_DNA"/>
</dbReference>
<dbReference type="PATRIC" id="fig|861450.3.peg.1796"/>
<gene>
    <name evidence="1" type="ORF">HMPREF0080_01942</name>
</gene>
<dbReference type="InterPro" id="IPR023198">
    <property type="entry name" value="PGP-like_dom2"/>
</dbReference>
<comment type="caution">
    <text evidence="1">The sequence shown here is derived from an EMBL/GenBank/DDBJ whole genome shotgun (WGS) entry which is preliminary data.</text>
</comment>
<dbReference type="NCBIfam" id="TIGR01549">
    <property type="entry name" value="HAD-SF-IA-v1"/>
    <property type="match status" value="1"/>
</dbReference>
<reference evidence="1 2" key="1">
    <citation type="submission" date="2011-08" db="EMBL/GenBank/DDBJ databases">
        <authorList>
            <person name="Weinstock G."/>
            <person name="Sodergren E."/>
            <person name="Clifton S."/>
            <person name="Fulton L."/>
            <person name="Fulton B."/>
            <person name="Courtney L."/>
            <person name="Fronick C."/>
            <person name="Harrison M."/>
            <person name="Strong C."/>
            <person name="Farmer C."/>
            <person name="Delahaunty K."/>
            <person name="Markovic C."/>
            <person name="Hall O."/>
            <person name="Minx P."/>
            <person name="Tomlinson C."/>
            <person name="Mitreva M."/>
            <person name="Hou S."/>
            <person name="Chen J."/>
            <person name="Wollam A."/>
            <person name="Pepin K.H."/>
            <person name="Johnson M."/>
            <person name="Bhonagiri V."/>
            <person name="Zhang X."/>
            <person name="Suruliraj S."/>
            <person name="Warren W."/>
            <person name="Chinwalla A."/>
            <person name="Mardis E.R."/>
            <person name="Wilson R.K."/>
        </authorList>
    </citation>
    <scope>NUCLEOTIDE SEQUENCE [LARGE SCALE GENOMIC DNA]</scope>
    <source>
        <strain evidence="1 2">F0357</strain>
    </source>
</reference>
<dbReference type="NCBIfam" id="TIGR01662">
    <property type="entry name" value="HAD-SF-IIIA"/>
    <property type="match status" value="1"/>
</dbReference>
<dbReference type="PANTHER" id="PTHR43434:SF1">
    <property type="entry name" value="PHOSPHOGLYCOLATE PHOSPHATASE"/>
    <property type="match status" value="1"/>
</dbReference>
<dbReference type="Gene3D" id="1.10.150.240">
    <property type="entry name" value="Putative phosphatase, domain 2"/>
    <property type="match status" value="1"/>
</dbReference>
<evidence type="ECO:0000313" key="2">
    <source>
        <dbReference type="Proteomes" id="UP000005481"/>
    </source>
</evidence>
<dbReference type="GO" id="GO:0006281">
    <property type="term" value="P:DNA repair"/>
    <property type="evidence" value="ECO:0007669"/>
    <property type="project" value="TreeGrafter"/>
</dbReference>
<protein>
    <submittedName>
        <fullName evidence="1">Putative phosphoglycolate phosphatase, bacterial</fullName>
    </submittedName>
</protein>
<dbReference type="HOGENOM" id="CLU_045011_19_1_9"/>
<dbReference type="STRING" id="861450.HMPREF0080_01942"/>
<dbReference type="OrthoDB" id="9807630at2"/>
<dbReference type="Gene3D" id="3.40.50.1000">
    <property type="entry name" value="HAD superfamily/HAD-like"/>
    <property type="match status" value="1"/>
</dbReference>
<dbReference type="InterPro" id="IPR023214">
    <property type="entry name" value="HAD_sf"/>
</dbReference>
<proteinExistence type="predicted"/>
<name>G9YJT8_9FIRM</name>
<keyword evidence="2" id="KW-1185">Reference proteome</keyword>
<dbReference type="SFLD" id="SFLDG01129">
    <property type="entry name" value="C1.5:_HAD__Beta-PGM__Phosphata"/>
    <property type="match status" value="1"/>
</dbReference>
<dbReference type="InterPro" id="IPR006549">
    <property type="entry name" value="HAD-SF_hydro_IIIA"/>
</dbReference>
<dbReference type="InterPro" id="IPR041492">
    <property type="entry name" value="HAD_2"/>
</dbReference>
<dbReference type="SFLD" id="SFLDS00003">
    <property type="entry name" value="Haloacid_Dehalogenase"/>
    <property type="match status" value="1"/>
</dbReference>
<sequence>MKKYKTVLFDMDGTVLDTLDELTNSLAAVFKMNNLPVLDRESVRARLGYGYAGLIARSAPQTAKEDRARLVNEFKEYYGAHCRGTTFPYTHIPAALRRLREKGYRTAIVSNKGQAAVSALHDEFFTGLVSFSLGETPDLPKKPCPDMLYEALHRLNSTPDEAIYVGDSEVDKKTADNAGMDVILVSWGFRDKSFLQRLNPAYLIDTADELNRIL</sequence>
<evidence type="ECO:0000313" key="1">
    <source>
        <dbReference type="EMBL" id="EHM38131.1"/>
    </source>
</evidence>
<dbReference type="InterPro" id="IPR036412">
    <property type="entry name" value="HAD-like_sf"/>
</dbReference>
<dbReference type="eggNOG" id="COG0546">
    <property type="taxonomic scope" value="Bacteria"/>
</dbReference>
<dbReference type="RefSeq" id="WP_006790908.1">
    <property type="nucleotide sequence ID" value="NZ_JH417613.1"/>
</dbReference>
<dbReference type="AlphaFoldDB" id="G9YJT8"/>
<dbReference type="InterPro" id="IPR006439">
    <property type="entry name" value="HAD-SF_hydro_IA"/>
</dbReference>
<dbReference type="InterPro" id="IPR050155">
    <property type="entry name" value="HAD-like_hydrolase_sf"/>
</dbReference>
<dbReference type="Proteomes" id="UP000005481">
    <property type="component" value="Unassembled WGS sequence"/>
</dbReference>
<dbReference type="GO" id="GO:0005829">
    <property type="term" value="C:cytosol"/>
    <property type="evidence" value="ECO:0007669"/>
    <property type="project" value="TreeGrafter"/>
</dbReference>
<dbReference type="SFLD" id="SFLDG01135">
    <property type="entry name" value="C1.5.6:_HAD__Beta-PGM__Phospha"/>
    <property type="match status" value="1"/>
</dbReference>
<accession>G9YJT8</accession>
<dbReference type="GO" id="GO:0008967">
    <property type="term" value="F:phosphoglycolate phosphatase activity"/>
    <property type="evidence" value="ECO:0007669"/>
    <property type="project" value="TreeGrafter"/>
</dbReference>
<dbReference type="Pfam" id="PF13419">
    <property type="entry name" value="HAD_2"/>
    <property type="match status" value="1"/>
</dbReference>
<organism evidence="1 2">
    <name type="scientific">Anaeroglobus geminatus F0357</name>
    <dbReference type="NCBI Taxonomy" id="861450"/>
    <lineage>
        <taxon>Bacteria</taxon>
        <taxon>Bacillati</taxon>
        <taxon>Bacillota</taxon>
        <taxon>Negativicutes</taxon>
        <taxon>Veillonellales</taxon>
        <taxon>Veillonellaceae</taxon>
        <taxon>Anaeroglobus</taxon>
    </lineage>
</organism>